<dbReference type="EMBL" id="CM023484">
    <property type="protein sequence ID" value="KAH6932825.1"/>
    <property type="molecule type" value="Genomic_DNA"/>
</dbReference>
<dbReference type="Proteomes" id="UP000821845">
    <property type="component" value="Chromosome 4"/>
</dbReference>
<evidence type="ECO:0000313" key="1">
    <source>
        <dbReference type="EMBL" id="KAH6932825.1"/>
    </source>
</evidence>
<keyword evidence="2" id="KW-1185">Reference proteome</keyword>
<reference evidence="1" key="1">
    <citation type="submission" date="2020-05" db="EMBL/GenBank/DDBJ databases">
        <title>Large-scale comparative analyses of tick genomes elucidate their genetic diversity and vector capacities.</title>
        <authorList>
            <person name="Jia N."/>
            <person name="Wang J."/>
            <person name="Shi W."/>
            <person name="Du L."/>
            <person name="Sun Y."/>
            <person name="Zhan W."/>
            <person name="Jiang J."/>
            <person name="Wang Q."/>
            <person name="Zhang B."/>
            <person name="Ji P."/>
            <person name="Sakyi L.B."/>
            <person name="Cui X."/>
            <person name="Yuan T."/>
            <person name="Jiang B."/>
            <person name="Yang W."/>
            <person name="Lam T.T.-Y."/>
            <person name="Chang Q."/>
            <person name="Ding S."/>
            <person name="Wang X."/>
            <person name="Zhu J."/>
            <person name="Ruan X."/>
            <person name="Zhao L."/>
            <person name="Wei J."/>
            <person name="Que T."/>
            <person name="Du C."/>
            <person name="Cheng J."/>
            <person name="Dai P."/>
            <person name="Han X."/>
            <person name="Huang E."/>
            <person name="Gao Y."/>
            <person name="Liu J."/>
            <person name="Shao H."/>
            <person name="Ye R."/>
            <person name="Li L."/>
            <person name="Wei W."/>
            <person name="Wang X."/>
            <person name="Wang C."/>
            <person name="Yang T."/>
            <person name="Huo Q."/>
            <person name="Li W."/>
            <person name="Guo W."/>
            <person name="Chen H."/>
            <person name="Zhou L."/>
            <person name="Ni X."/>
            <person name="Tian J."/>
            <person name="Zhou Y."/>
            <person name="Sheng Y."/>
            <person name="Liu T."/>
            <person name="Pan Y."/>
            <person name="Xia L."/>
            <person name="Li J."/>
            <person name="Zhao F."/>
            <person name="Cao W."/>
        </authorList>
    </citation>
    <scope>NUCLEOTIDE SEQUENCE</scope>
    <source>
        <strain evidence="1">Hyas-2018</strain>
    </source>
</reference>
<accession>A0ACB7SE32</accession>
<organism evidence="1 2">
    <name type="scientific">Hyalomma asiaticum</name>
    <name type="common">Tick</name>
    <dbReference type="NCBI Taxonomy" id="266040"/>
    <lineage>
        <taxon>Eukaryota</taxon>
        <taxon>Metazoa</taxon>
        <taxon>Ecdysozoa</taxon>
        <taxon>Arthropoda</taxon>
        <taxon>Chelicerata</taxon>
        <taxon>Arachnida</taxon>
        <taxon>Acari</taxon>
        <taxon>Parasitiformes</taxon>
        <taxon>Ixodida</taxon>
        <taxon>Ixodoidea</taxon>
        <taxon>Ixodidae</taxon>
        <taxon>Hyalomminae</taxon>
        <taxon>Hyalomma</taxon>
    </lineage>
</organism>
<sequence length="84" mass="8995">MGSSGAAFTATRRGNRLTKEEADNDYQVILPRLPTGPLQAAAVLEDVTALGAHHVNHLCAMTMSTADAGKKLTAFKEQVKLHLH</sequence>
<evidence type="ECO:0000313" key="2">
    <source>
        <dbReference type="Proteomes" id="UP000821845"/>
    </source>
</evidence>
<comment type="caution">
    <text evidence="1">The sequence shown here is derived from an EMBL/GenBank/DDBJ whole genome shotgun (WGS) entry which is preliminary data.</text>
</comment>
<proteinExistence type="predicted"/>
<name>A0ACB7SE32_HYAAI</name>
<protein>
    <submittedName>
        <fullName evidence="1">Uncharacterized protein</fullName>
    </submittedName>
</protein>
<gene>
    <name evidence="1" type="ORF">HPB50_010032</name>
</gene>